<evidence type="ECO:0000313" key="1">
    <source>
        <dbReference type="EMBL" id="OCT81313.1"/>
    </source>
</evidence>
<reference evidence="2" key="1">
    <citation type="journal article" date="2016" name="Nature">
        <title>Genome evolution in the allotetraploid frog Xenopus laevis.</title>
        <authorList>
            <person name="Session A.M."/>
            <person name="Uno Y."/>
            <person name="Kwon T."/>
            <person name="Chapman J.A."/>
            <person name="Toyoda A."/>
            <person name="Takahashi S."/>
            <person name="Fukui A."/>
            <person name="Hikosaka A."/>
            <person name="Suzuki A."/>
            <person name="Kondo M."/>
            <person name="van Heeringen S.J."/>
            <person name="Quigley I."/>
            <person name="Heinz S."/>
            <person name="Ogino H."/>
            <person name="Ochi H."/>
            <person name="Hellsten U."/>
            <person name="Lyons J.B."/>
            <person name="Simakov O."/>
            <person name="Putnam N."/>
            <person name="Stites J."/>
            <person name="Kuroki Y."/>
            <person name="Tanaka T."/>
            <person name="Michiue T."/>
            <person name="Watanabe M."/>
            <person name="Bogdanovic O."/>
            <person name="Lister R."/>
            <person name="Georgiou G."/>
            <person name="Paranjpe S.S."/>
            <person name="van Kruijsbergen I."/>
            <person name="Shu S."/>
            <person name="Carlson J."/>
            <person name="Kinoshita T."/>
            <person name="Ohta Y."/>
            <person name="Mawaribuchi S."/>
            <person name="Jenkins J."/>
            <person name="Grimwood J."/>
            <person name="Schmutz J."/>
            <person name="Mitros T."/>
            <person name="Mozaffari S.V."/>
            <person name="Suzuki Y."/>
            <person name="Haramoto Y."/>
            <person name="Yamamoto T.S."/>
            <person name="Takagi C."/>
            <person name="Heald R."/>
            <person name="Miller K."/>
            <person name="Haudenschild C."/>
            <person name="Kitzman J."/>
            <person name="Nakayama T."/>
            <person name="Izutsu Y."/>
            <person name="Robert J."/>
            <person name="Fortriede J."/>
            <person name="Burns K."/>
            <person name="Lotay V."/>
            <person name="Karimi K."/>
            <person name="Yasuoka Y."/>
            <person name="Dichmann D.S."/>
            <person name="Flajnik M.F."/>
            <person name="Houston D.W."/>
            <person name="Shendure J."/>
            <person name="DuPasquier L."/>
            <person name="Vize P.D."/>
            <person name="Zorn A.M."/>
            <person name="Ito M."/>
            <person name="Marcotte E.M."/>
            <person name="Wallingford J.B."/>
            <person name="Ito Y."/>
            <person name="Asashima M."/>
            <person name="Ueno N."/>
            <person name="Matsuda Y."/>
            <person name="Veenstra G.J."/>
            <person name="Fujiyama A."/>
            <person name="Harland R.M."/>
            <person name="Taira M."/>
            <person name="Rokhsar D.S."/>
        </authorList>
    </citation>
    <scope>NUCLEOTIDE SEQUENCE [LARGE SCALE GENOMIC DNA]</scope>
    <source>
        <strain evidence="2">J</strain>
    </source>
</reference>
<accession>A0A974CXR9</accession>
<dbReference type="EMBL" id="CM004474">
    <property type="protein sequence ID" value="OCT81313.1"/>
    <property type="molecule type" value="Genomic_DNA"/>
</dbReference>
<proteinExistence type="predicted"/>
<dbReference type="Proteomes" id="UP000694892">
    <property type="component" value="Chromosome 5L"/>
</dbReference>
<organism evidence="1 2">
    <name type="scientific">Xenopus laevis</name>
    <name type="common">African clawed frog</name>
    <dbReference type="NCBI Taxonomy" id="8355"/>
    <lineage>
        <taxon>Eukaryota</taxon>
        <taxon>Metazoa</taxon>
        <taxon>Chordata</taxon>
        <taxon>Craniata</taxon>
        <taxon>Vertebrata</taxon>
        <taxon>Euteleostomi</taxon>
        <taxon>Amphibia</taxon>
        <taxon>Batrachia</taxon>
        <taxon>Anura</taxon>
        <taxon>Pipoidea</taxon>
        <taxon>Pipidae</taxon>
        <taxon>Xenopodinae</taxon>
        <taxon>Xenopus</taxon>
        <taxon>Xenopus</taxon>
    </lineage>
</organism>
<evidence type="ECO:0000313" key="2">
    <source>
        <dbReference type="Proteomes" id="UP000694892"/>
    </source>
</evidence>
<dbReference type="AlphaFoldDB" id="A0A974CXR9"/>
<protein>
    <submittedName>
        <fullName evidence="1">Uncharacterized protein</fullName>
    </submittedName>
</protein>
<sequence length="68" mass="7698">MALVEILRNVNPDLLVSLLQSLWDFCFKLDRILIAPVCLSERPEATHFLPPTPPHPCTNTPLPIMLHV</sequence>
<gene>
    <name evidence="1" type="ORF">XELAEV_18028131mg</name>
</gene>
<name>A0A974CXR9_XENLA</name>